<evidence type="ECO:0000313" key="3">
    <source>
        <dbReference type="Proteomes" id="UP001228049"/>
    </source>
</evidence>
<gene>
    <name evidence="2" type="ORF">KUDE01_014941</name>
</gene>
<feature type="region of interest" description="Disordered" evidence="1">
    <location>
        <begin position="1"/>
        <end position="23"/>
    </location>
</feature>
<dbReference type="GO" id="GO:1990716">
    <property type="term" value="C:axonemal central apparatus"/>
    <property type="evidence" value="ECO:0007669"/>
    <property type="project" value="TreeGrafter"/>
</dbReference>
<dbReference type="InterPro" id="IPR026173">
    <property type="entry name" value="SPAG17"/>
</dbReference>
<dbReference type="AlphaFoldDB" id="A0AAD9F953"/>
<proteinExistence type="predicted"/>
<dbReference type="GO" id="GO:1904158">
    <property type="term" value="P:axonemal central apparatus assembly"/>
    <property type="evidence" value="ECO:0007669"/>
    <property type="project" value="TreeGrafter"/>
</dbReference>
<evidence type="ECO:0000313" key="2">
    <source>
        <dbReference type="EMBL" id="KAK1890270.1"/>
    </source>
</evidence>
<organism evidence="2 3">
    <name type="scientific">Dissostichus eleginoides</name>
    <name type="common">Patagonian toothfish</name>
    <name type="synonym">Dissostichus amissus</name>
    <dbReference type="NCBI Taxonomy" id="100907"/>
    <lineage>
        <taxon>Eukaryota</taxon>
        <taxon>Metazoa</taxon>
        <taxon>Chordata</taxon>
        <taxon>Craniata</taxon>
        <taxon>Vertebrata</taxon>
        <taxon>Euteleostomi</taxon>
        <taxon>Actinopterygii</taxon>
        <taxon>Neopterygii</taxon>
        <taxon>Teleostei</taxon>
        <taxon>Neoteleostei</taxon>
        <taxon>Acanthomorphata</taxon>
        <taxon>Eupercaria</taxon>
        <taxon>Perciformes</taxon>
        <taxon>Notothenioidei</taxon>
        <taxon>Nototheniidae</taxon>
        <taxon>Dissostichus</taxon>
    </lineage>
</organism>
<dbReference type="PANTHER" id="PTHR21963">
    <property type="entry name" value="PF6"/>
    <property type="match status" value="1"/>
</dbReference>
<evidence type="ECO:0000256" key="1">
    <source>
        <dbReference type="SAM" id="MobiDB-lite"/>
    </source>
</evidence>
<dbReference type="PANTHER" id="PTHR21963:SF1">
    <property type="entry name" value="SPERM-ASSOCIATED ANTIGEN 17"/>
    <property type="match status" value="1"/>
</dbReference>
<dbReference type="GO" id="GO:0005576">
    <property type="term" value="C:extracellular region"/>
    <property type="evidence" value="ECO:0007669"/>
    <property type="project" value="GOC"/>
</dbReference>
<feature type="compositionally biased region" description="Basic residues" evidence="1">
    <location>
        <begin position="1"/>
        <end position="11"/>
    </location>
</feature>
<dbReference type="Proteomes" id="UP001228049">
    <property type="component" value="Unassembled WGS sequence"/>
</dbReference>
<feature type="region of interest" description="Disordered" evidence="1">
    <location>
        <begin position="221"/>
        <end position="242"/>
    </location>
</feature>
<sequence length="392" mass="43897">MPPKAAKKGSAKKPNASGASAVGKNWEAGLSRAPFEEESWQACVSLVVGRSPEEEKLTQALSVAAQKPQRKLFSFLTWESTVAKIHELGNPKAKRPDEAPMFYEVTEPAKVLLDAGDEIPCDLMANILKFQLLQIKANDQQRREASRLRRRRQTLILPLSTRTKEGLKDDVEPPKYIDDEPEDGPQHYILLLGFFQPHLIRALDALGVHVANVIQLCSEHTQTSEEQQEESPFGGNEQTTSPVLDSAEVHGRAELDLFWSSLRPVLDSGPPQSKLHDVVQLSYTAPDLSSHTQNPDAELEIGNQIFEGVANLIYDCLNWRLQHQHYLDNMELFSVPTVVVMDAEPAEVVPTPLPVTHAPRRNLCERKLHQTKVNFSIIRLLCMFDTRLGQSL</sequence>
<accession>A0AAD9F953</accession>
<dbReference type="GO" id="GO:0003351">
    <property type="term" value="P:epithelial cilium movement involved in extracellular fluid movement"/>
    <property type="evidence" value="ECO:0007669"/>
    <property type="project" value="TreeGrafter"/>
</dbReference>
<comment type="caution">
    <text evidence="2">The sequence shown here is derived from an EMBL/GenBank/DDBJ whole genome shotgun (WGS) entry which is preliminary data.</text>
</comment>
<dbReference type="EMBL" id="JASDAP010000016">
    <property type="protein sequence ID" value="KAK1890270.1"/>
    <property type="molecule type" value="Genomic_DNA"/>
</dbReference>
<keyword evidence="3" id="KW-1185">Reference proteome</keyword>
<name>A0AAD9F953_DISEL</name>
<protein>
    <submittedName>
        <fullName evidence="2">Sperm-associated antigen 17</fullName>
    </submittedName>
</protein>
<reference evidence="2" key="1">
    <citation type="submission" date="2023-04" db="EMBL/GenBank/DDBJ databases">
        <title>Chromosome-level genome of Chaenocephalus aceratus.</title>
        <authorList>
            <person name="Park H."/>
        </authorList>
    </citation>
    <scope>NUCLEOTIDE SEQUENCE</scope>
    <source>
        <strain evidence="2">DE</strain>
        <tissue evidence="2">Muscle</tissue>
    </source>
</reference>
<feature type="compositionally biased region" description="Low complexity" evidence="1">
    <location>
        <begin position="12"/>
        <end position="21"/>
    </location>
</feature>